<sequence>MAVWQMYMPPLQFDKLRTPQGKVAELRLELNSGGRKDKNYAVKKVALKRIVANMTMSNNDMVSLFPDIIACMHIPSLEIKKMCFLYLVNYARTRPEVAVKAIPFLEEVRAPFELTSDQDADDALQDMEDQNPLVRALALRTMSYIHVKDFVASTVQFVKQMLRDNDPYVRKTAAFCVAKLYDHDKDLVERSDLIDRLNTLLRDDNPTVVASALASLMDIWEKSDAIKLTIDYSNASKMVAILPDCSEWGQTYILEALMSYVPQETGEAALLAERIAPRLSHSNSSVVLTCIRVILYLMNYIADPKQVTALCRKLSPPLVTLLAKGPEVQYLALRNALLILQRRPEVLKNDIRVFFCKYNDPIYVKVTKLELIFMLANERNIDEVLTELREYATEIDVHFVRKAVRAIGKLAIKIEPAARQCIDLLLELVATKVTYIVQEATVVIKNIFRKYPNQYESIIGTLCEHLDSLDEPEAKAAMVWVIGQYADRIENSDALLEDFLYSFAEEPVEVQLALLTATVKLFIQRPTKGQELVPRVLKWATEETDNPDLRDRAYMYWRLLSTDMAAARQIVMGEKPAITAEAEKLEASTLEEMCLNVGTLATIYLKPVQTVFRSARPRKLQASPALQRQNLPEAGDEQKSMSMFGKGIQPTNIDVRSRSVMAGNGEGNLSQAVNDADAYFSSVGTQQMAAMRIDQGEDMFGGSGGQAVGYVVSAHAPQSVLQPAQGAGSNGDLLSM</sequence>
<dbReference type="InterPro" id="IPR016024">
    <property type="entry name" value="ARM-type_fold"/>
</dbReference>
<feature type="region of interest" description="Disordered" evidence="7">
    <location>
        <begin position="619"/>
        <end position="648"/>
    </location>
</feature>
<dbReference type="EMBL" id="AZGY01000009">
    <property type="protein sequence ID" value="KZZ95374.1"/>
    <property type="molecule type" value="Genomic_DNA"/>
</dbReference>
<evidence type="ECO:0000313" key="9">
    <source>
        <dbReference type="EMBL" id="KZZ95374.1"/>
    </source>
</evidence>
<dbReference type="GO" id="GO:0030276">
    <property type="term" value="F:clathrin binding"/>
    <property type="evidence" value="ECO:0007669"/>
    <property type="project" value="InterPro"/>
</dbReference>
<dbReference type="STRING" id="1081109.A0A168BJ40"/>
<evidence type="ECO:0000256" key="2">
    <source>
        <dbReference type="ARBA" id="ARBA00006613"/>
    </source>
</evidence>
<evidence type="ECO:0000259" key="8">
    <source>
        <dbReference type="Pfam" id="PF01602"/>
    </source>
</evidence>
<comment type="similarity">
    <text evidence="2 6">Belongs to the adaptor complexes large subunit family.</text>
</comment>
<evidence type="ECO:0000313" key="10">
    <source>
        <dbReference type="Proteomes" id="UP000078544"/>
    </source>
</evidence>
<dbReference type="InterPro" id="IPR016342">
    <property type="entry name" value="AP_complex_bsu_1_2_4"/>
</dbReference>
<name>A0A168BJ40_9HYPO</name>
<feature type="domain" description="Clathrin/coatomer adaptor adaptin-like N-terminal" evidence="8">
    <location>
        <begin position="34"/>
        <end position="562"/>
    </location>
</feature>
<comment type="subcellular location">
    <subcellularLocation>
        <location evidence="1">Endomembrane system</location>
    </subcellularLocation>
</comment>
<dbReference type="PANTHER" id="PTHR11134">
    <property type="entry name" value="ADAPTOR COMPLEX SUBUNIT BETA FAMILY MEMBER"/>
    <property type="match status" value="1"/>
</dbReference>
<protein>
    <recommendedName>
        <fullName evidence="6">AP complex subunit beta</fullName>
    </recommendedName>
</protein>
<dbReference type="Proteomes" id="UP000078544">
    <property type="component" value="Unassembled WGS sequence"/>
</dbReference>
<keyword evidence="10" id="KW-1185">Reference proteome</keyword>
<dbReference type="SUPFAM" id="SSF48371">
    <property type="entry name" value="ARM repeat"/>
    <property type="match status" value="1"/>
</dbReference>
<dbReference type="GO" id="GO:0030117">
    <property type="term" value="C:membrane coat"/>
    <property type="evidence" value="ECO:0007669"/>
    <property type="project" value="InterPro"/>
</dbReference>
<dbReference type="GO" id="GO:0012505">
    <property type="term" value="C:endomembrane system"/>
    <property type="evidence" value="ECO:0007669"/>
    <property type="project" value="UniProtKB-SubCell"/>
</dbReference>
<keyword evidence="5 6" id="KW-0472">Membrane</keyword>
<comment type="caution">
    <text evidence="9">The sequence shown here is derived from an EMBL/GenBank/DDBJ whole genome shotgun (WGS) entry which is preliminary data.</text>
</comment>
<dbReference type="FunFam" id="1.25.10.10:FF:000044">
    <property type="entry name" value="AP complex subunit beta"/>
    <property type="match status" value="1"/>
</dbReference>
<evidence type="ECO:0000256" key="3">
    <source>
        <dbReference type="ARBA" id="ARBA00022448"/>
    </source>
</evidence>
<proteinExistence type="inferred from homology"/>
<evidence type="ECO:0000256" key="6">
    <source>
        <dbReference type="PIRNR" id="PIRNR002291"/>
    </source>
</evidence>
<dbReference type="GO" id="GO:0006886">
    <property type="term" value="P:intracellular protein transport"/>
    <property type="evidence" value="ECO:0007669"/>
    <property type="project" value="InterPro"/>
</dbReference>
<dbReference type="Pfam" id="PF01602">
    <property type="entry name" value="Adaptin_N"/>
    <property type="match status" value="1"/>
</dbReference>
<evidence type="ECO:0000256" key="5">
    <source>
        <dbReference type="ARBA" id="ARBA00023136"/>
    </source>
</evidence>
<evidence type="ECO:0000256" key="1">
    <source>
        <dbReference type="ARBA" id="ARBA00004308"/>
    </source>
</evidence>
<dbReference type="Gene3D" id="1.25.10.10">
    <property type="entry name" value="Leucine-rich Repeat Variant"/>
    <property type="match status" value="1"/>
</dbReference>
<dbReference type="InterPro" id="IPR011989">
    <property type="entry name" value="ARM-like"/>
</dbReference>
<evidence type="ECO:0000256" key="7">
    <source>
        <dbReference type="SAM" id="MobiDB-lite"/>
    </source>
</evidence>
<dbReference type="GO" id="GO:0032153">
    <property type="term" value="C:cell division site"/>
    <property type="evidence" value="ECO:0007669"/>
    <property type="project" value="EnsemblFungi"/>
</dbReference>
<accession>A0A168BJ40</accession>
<dbReference type="PIRSF" id="PIRSF002291">
    <property type="entry name" value="AP_complex_beta"/>
    <property type="match status" value="1"/>
</dbReference>
<gene>
    <name evidence="9" type="ORF">AAL_04605</name>
</gene>
<dbReference type="InterPro" id="IPR026739">
    <property type="entry name" value="AP_beta"/>
</dbReference>
<dbReference type="GO" id="GO:0051285">
    <property type="term" value="C:cell cortex of cell tip"/>
    <property type="evidence" value="ECO:0007669"/>
    <property type="project" value="EnsemblFungi"/>
</dbReference>
<dbReference type="InterPro" id="IPR002553">
    <property type="entry name" value="Clathrin/coatomer_adapt-like_N"/>
</dbReference>
<evidence type="ECO:0000256" key="4">
    <source>
        <dbReference type="ARBA" id="ARBA00022927"/>
    </source>
</evidence>
<keyword evidence="3 6" id="KW-0813">Transport</keyword>
<reference evidence="9 10" key="1">
    <citation type="journal article" date="2016" name="Genome Biol. Evol.">
        <title>Divergent and convergent evolution of fungal pathogenicity.</title>
        <authorList>
            <person name="Shang Y."/>
            <person name="Xiao G."/>
            <person name="Zheng P."/>
            <person name="Cen K."/>
            <person name="Zhan S."/>
            <person name="Wang C."/>
        </authorList>
    </citation>
    <scope>NUCLEOTIDE SEQUENCE [LARGE SCALE GENOMIC DNA]</scope>
    <source>
        <strain evidence="9 10">RCEF 2490</strain>
    </source>
</reference>
<comment type="function">
    <text evidence="6">Adaptins are components of the adaptor complexes which link clathrin to receptors in coated vesicles. Clathrin-associated protein complexes are believed to interact with the cytoplasmic tails of membrane proteins, leading to their selection and concentration.</text>
</comment>
<dbReference type="OrthoDB" id="10254310at2759"/>
<dbReference type="GO" id="GO:0016192">
    <property type="term" value="P:vesicle-mediated transport"/>
    <property type="evidence" value="ECO:0007669"/>
    <property type="project" value="InterPro"/>
</dbReference>
<organism evidence="9 10">
    <name type="scientific">Moelleriella libera RCEF 2490</name>
    <dbReference type="NCBI Taxonomy" id="1081109"/>
    <lineage>
        <taxon>Eukaryota</taxon>
        <taxon>Fungi</taxon>
        <taxon>Dikarya</taxon>
        <taxon>Ascomycota</taxon>
        <taxon>Pezizomycotina</taxon>
        <taxon>Sordariomycetes</taxon>
        <taxon>Hypocreomycetidae</taxon>
        <taxon>Hypocreales</taxon>
        <taxon>Clavicipitaceae</taxon>
        <taxon>Moelleriella</taxon>
    </lineage>
</organism>
<keyword evidence="4 6" id="KW-0653">Protein transport</keyword>
<dbReference type="AlphaFoldDB" id="A0A168BJ40"/>